<accession>A0A1R0H0X8</accession>
<dbReference type="AlphaFoldDB" id="A0A1R0H0X8"/>
<dbReference type="Proteomes" id="UP000187455">
    <property type="component" value="Unassembled WGS sequence"/>
</dbReference>
<gene>
    <name evidence="2" type="ORF">AYI68_g3084</name>
</gene>
<keyword evidence="3" id="KW-1185">Reference proteome</keyword>
<name>A0A1R0H0X8_9FUNG</name>
<proteinExistence type="predicted"/>
<dbReference type="OrthoDB" id="5655626at2759"/>
<protein>
    <submittedName>
        <fullName evidence="2">Uncharacterized protein</fullName>
    </submittedName>
</protein>
<feature type="compositionally biased region" description="Polar residues" evidence="1">
    <location>
        <begin position="371"/>
        <end position="398"/>
    </location>
</feature>
<feature type="region of interest" description="Disordered" evidence="1">
    <location>
        <begin position="41"/>
        <end position="60"/>
    </location>
</feature>
<reference evidence="2 3" key="1">
    <citation type="journal article" date="2016" name="Mol. Biol. Evol.">
        <title>Genome-Wide Survey of Gut Fungi (Harpellales) Reveals the First Horizontally Transferred Ubiquitin Gene from a Mosquito Host.</title>
        <authorList>
            <person name="Wang Y."/>
            <person name="White M.M."/>
            <person name="Kvist S."/>
            <person name="Moncalvo J.M."/>
        </authorList>
    </citation>
    <scope>NUCLEOTIDE SEQUENCE [LARGE SCALE GENOMIC DNA]</scope>
    <source>
        <strain evidence="2 3">ALG-7-W6</strain>
    </source>
</reference>
<dbReference type="EMBL" id="LSSL01001242">
    <property type="protein sequence ID" value="OLY82787.1"/>
    <property type="molecule type" value="Genomic_DNA"/>
</dbReference>
<evidence type="ECO:0000313" key="3">
    <source>
        <dbReference type="Proteomes" id="UP000187455"/>
    </source>
</evidence>
<sequence>MTLCSCFRPQRDVPSSSSVGVSNKPIRTPYSIQTIKNILSRPDPKDLPEIPKSTVPFGSTNKQRTKITRKSFVNFQSLYSRISIPLLYESESNVPDTKNSFPPNPTDKKDLFVQNQFISNEAIENYEAFELSNQLYSPFLETNSSSNIAPTLNNISQPSFISRNLTTNTKLRNKKKSRTMSHGIEYENREDLHRLYDSIYPSNANPSDLKPGLSLSNLPKTQNNPDNIKENCIIYNNQDDIQKTQNTNPKYTRVPSLVNNNSSNLDCNKFSDADSFDSKHTNCDVSYLEEDSFNSTDFIIDHSQKSKSKLSVISRHKISTSLLTPESLIRNTIQYPNPTPSESSSTTNHTDSGVLDDIRKPRGDSLESKNTESNSTRQESPSGCTSSTFSTHPNSEMDTPTKKSILANQAPLDNSQNSDSSPSKDKELLNKMIVQFSSLKPIHSYKLSEAKEKSNSISRSSTTRLSRISGRKLSILHGSIRKKSIVEGGNLGSVKRSTSRIGSKTFCSSTFTTAQHRKRRTPEAPPATNTTPRIHPSTPQTPSATPQTLSTTPQLIPSDPYRIPPASQARKALKLKSKLYSNPNNIDLIKPSFTGLNRLNNNDLNIKHMIVDSGKRDAHFAK</sequence>
<organism evidence="2 3">
    <name type="scientific">Smittium mucronatum</name>
    <dbReference type="NCBI Taxonomy" id="133383"/>
    <lineage>
        <taxon>Eukaryota</taxon>
        <taxon>Fungi</taxon>
        <taxon>Fungi incertae sedis</taxon>
        <taxon>Zoopagomycota</taxon>
        <taxon>Kickxellomycotina</taxon>
        <taxon>Harpellomycetes</taxon>
        <taxon>Harpellales</taxon>
        <taxon>Legeriomycetaceae</taxon>
        <taxon>Smittium</taxon>
    </lineage>
</organism>
<evidence type="ECO:0000256" key="1">
    <source>
        <dbReference type="SAM" id="MobiDB-lite"/>
    </source>
</evidence>
<evidence type="ECO:0000313" key="2">
    <source>
        <dbReference type="EMBL" id="OLY82787.1"/>
    </source>
</evidence>
<feature type="compositionally biased region" description="Low complexity" evidence="1">
    <location>
        <begin position="526"/>
        <end position="557"/>
    </location>
</feature>
<comment type="caution">
    <text evidence="2">The sequence shown here is derived from an EMBL/GenBank/DDBJ whole genome shotgun (WGS) entry which is preliminary data.</text>
</comment>
<feature type="region of interest" description="Disordered" evidence="1">
    <location>
        <begin position="332"/>
        <end position="400"/>
    </location>
</feature>
<feature type="compositionally biased region" description="Low complexity" evidence="1">
    <location>
        <begin position="340"/>
        <end position="350"/>
    </location>
</feature>
<feature type="compositionally biased region" description="Basic and acidic residues" evidence="1">
    <location>
        <begin position="356"/>
        <end position="370"/>
    </location>
</feature>
<feature type="region of interest" description="Disordered" evidence="1">
    <location>
        <begin position="512"/>
        <end position="561"/>
    </location>
</feature>